<dbReference type="Gene3D" id="3.40.50.1240">
    <property type="entry name" value="Phosphoglycerate mutase-like"/>
    <property type="match status" value="1"/>
</dbReference>
<dbReference type="Pfam" id="PF00300">
    <property type="entry name" value="His_Phos_1"/>
    <property type="match status" value="1"/>
</dbReference>
<dbReference type="EMBL" id="FMYW01000001">
    <property type="protein sequence ID" value="SDB96017.1"/>
    <property type="molecule type" value="Genomic_DNA"/>
</dbReference>
<name>A0A1G6HNX3_9FIRM</name>
<dbReference type="InterPro" id="IPR029033">
    <property type="entry name" value="His_PPase_superfam"/>
</dbReference>
<dbReference type="SMART" id="SM00855">
    <property type="entry name" value="PGAM"/>
    <property type="match status" value="1"/>
</dbReference>
<reference evidence="2" key="1">
    <citation type="submission" date="2016-10" db="EMBL/GenBank/DDBJ databases">
        <authorList>
            <person name="Varghese N."/>
            <person name="Submissions S."/>
        </authorList>
    </citation>
    <scope>NUCLEOTIDE SEQUENCE [LARGE SCALE GENOMIC DNA]</scope>
    <source>
        <strain evidence="2">DSM 11005</strain>
    </source>
</reference>
<dbReference type="Proteomes" id="UP000198943">
    <property type="component" value="Unassembled WGS sequence"/>
</dbReference>
<dbReference type="SUPFAM" id="SSF53254">
    <property type="entry name" value="Phosphoglycerate mutase-like"/>
    <property type="match status" value="1"/>
</dbReference>
<dbReference type="GO" id="GO:0016791">
    <property type="term" value="F:phosphatase activity"/>
    <property type="evidence" value="ECO:0007669"/>
    <property type="project" value="TreeGrafter"/>
</dbReference>
<dbReference type="InterPro" id="IPR001345">
    <property type="entry name" value="PG/BPGM_mutase_AS"/>
</dbReference>
<dbReference type="InterPro" id="IPR050275">
    <property type="entry name" value="PGM_Phosphatase"/>
</dbReference>
<evidence type="ECO:0000313" key="1">
    <source>
        <dbReference type="EMBL" id="SDB96017.1"/>
    </source>
</evidence>
<dbReference type="CDD" id="cd07067">
    <property type="entry name" value="HP_PGM_like"/>
    <property type="match status" value="1"/>
</dbReference>
<dbReference type="RefSeq" id="WP_093728917.1">
    <property type="nucleotide sequence ID" value="NZ_FMYW01000001.1"/>
</dbReference>
<evidence type="ECO:0000313" key="2">
    <source>
        <dbReference type="Proteomes" id="UP000198943"/>
    </source>
</evidence>
<gene>
    <name evidence="1" type="ORF">SAMN04487864_101136</name>
</gene>
<dbReference type="PROSITE" id="PS00175">
    <property type="entry name" value="PG_MUTASE"/>
    <property type="match status" value="1"/>
</dbReference>
<proteinExistence type="predicted"/>
<accession>A0A1G6HNX3</accession>
<protein>
    <submittedName>
        <fullName evidence="1">Broad specificity phosphatase PhoE</fullName>
    </submittedName>
</protein>
<dbReference type="OrthoDB" id="7925971at2"/>
<organism evidence="1 2">
    <name type="scientific">Succiniclasticum ruminis</name>
    <dbReference type="NCBI Taxonomy" id="40841"/>
    <lineage>
        <taxon>Bacteria</taxon>
        <taxon>Bacillati</taxon>
        <taxon>Bacillota</taxon>
        <taxon>Negativicutes</taxon>
        <taxon>Acidaminococcales</taxon>
        <taxon>Acidaminococcaceae</taxon>
        <taxon>Succiniclasticum</taxon>
    </lineage>
</organism>
<keyword evidence="2" id="KW-1185">Reference proteome</keyword>
<dbReference type="AlphaFoldDB" id="A0A1G6HNX3"/>
<dbReference type="PANTHER" id="PTHR48100">
    <property type="entry name" value="BROAD-SPECIFICITY PHOSPHATASE YOR283W-RELATED"/>
    <property type="match status" value="1"/>
</dbReference>
<dbReference type="InterPro" id="IPR013078">
    <property type="entry name" value="His_Pase_superF_clade-1"/>
</dbReference>
<sequence>MIKKKNRKPVGTIPHYVKHKDVWRIRLSERKGNPLFFSVEEGPLLYVVGEYIKDGLFYPFWSGQSRDWHEHAHTFEDVVEWLLRNPFMFSINGFEEYYSNQEQRILQKLQEKLVADLGHKANIETEKNSKNIILIRHGESSANAGLPTSDPEDIPLTEKGKEQAEGVVKKIPFYPKMIIASPFVRACHTAEPTVQRFTDSKFEVWPEVREFTYLAPVTCIGTTTEERKARVAAYWDAADPDYVDGEGAESFRQFMERVRVTLQKLKEFPCNNIVVFSHEQFIRALLMEQGDSAFQNADMIEKMRLFRCGRRIANAEINWLKGLKK</sequence>